<dbReference type="Proteomes" id="UP000222564">
    <property type="component" value="Unassembled WGS sequence"/>
</dbReference>
<evidence type="ECO:0000313" key="2">
    <source>
        <dbReference type="Proteomes" id="UP000222564"/>
    </source>
</evidence>
<proteinExistence type="predicted"/>
<reference evidence="1 2" key="1">
    <citation type="submission" date="2013-09" db="EMBL/GenBank/DDBJ databases">
        <title>Biodegradation of hydrocarbons in the deep terrestrial subsurface : characterization of a microbial consortium composed of two Desulfotomaculum species originating from a deep geological formation.</title>
        <authorList>
            <person name="Aullo T."/>
            <person name="Berlendis S."/>
            <person name="Lascourreges J.-F."/>
            <person name="Dessort D."/>
            <person name="Saint-Laurent S."/>
            <person name="Schraauwers B."/>
            <person name="Mas J."/>
            <person name="Magot M."/>
            <person name="Ranchou-Peyruse A."/>
        </authorList>
    </citation>
    <scope>NUCLEOTIDE SEQUENCE [LARGE SCALE GENOMIC DNA]</scope>
    <source>
        <strain evidence="1 2">Bs107</strain>
    </source>
</reference>
<evidence type="ECO:0000313" key="1">
    <source>
        <dbReference type="EMBL" id="PHJ38297.1"/>
    </source>
</evidence>
<dbReference type="AlphaFoldDB" id="A0A2C6M7T2"/>
<accession>A0A2C6M7T2</accession>
<dbReference type="RefSeq" id="WP_238473081.1">
    <property type="nucleotide sequence ID" value="NZ_AWQQ01000054.1"/>
</dbReference>
<organism evidence="1 2">
    <name type="scientific">Desulforamulus profundi</name>
    <dbReference type="NCBI Taxonomy" id="1383067"/>
    <lineage>
        <taxon>Bacteria</taxon>
        <taxon>Bacillati</taxon>
        <taxon>Bacillota</taxon>
        <taxon>Clostridia</taxon>
        <taxon>Eubacteriales</taxon>
        <taxon>Peptococcaceae</taxon>
        <taxon>Desulforamulus</taxon>
    </lineage>
</organism>
<sequence>MWNWDDDDNPWGKDMDKCKDKTCSGDQYDDFDLDHDAVLLHKIIKALCILKRELAKCEEILCNPKFGLKEIKREVRNIERGVFNPTFGLLEIKSEVSMVQTIVGGIMDQLDNPTFGLSEIKAEVSEILAIVSNLVIDCPVALLSDIKSEVSAIESAVFSPTFGLQEIKSEVSQILANQAASPFLTTGPFFVDCDEITVLLKGLNNTNVVQSVTFVVRNLTDCPCVDLIEVGFTIPACCSEDTEVAIPGTGQRNLEVRAITSSAIGVLVYLATKTGAPFSLAAKSTNLNMQSGYPSLPSVPKAPGRQLPVADPFFSQYPLPRHILA</sequence>
<name>A0A2C6M7T2_9FIRM</name>
<comment type="caution">
    <text evidence="1">The sequence shown here is derived from an EMBL/GenBank/DDBJ whole genome shotgun (WGS) entry which is preliminary data.</text>
</comment>
<dbReference type="EMBL" id="AWQQ01000054">
    <property type="protein sequence ID" value="PHJ38297.1"/>
    <property type="molecule type" value="Genomic_DNA"/>
</dbReference>
<keyword evidence="2" id="KW-1185">Reference proteome</keyword>
<protein>
    <submittedName>
        <fullName evidence="1">Uncharacterized protein</fullName>
    </submittedName>
</protein>
<gene>
    <name evidence="1" type="ORF">P378_10720</name>
</gene>